<dbReference type="Proteomes" id="UP001272097">
    <property type="component" value="Unassembled WGS sequence"/>
</dbReference>
<sequence>MEAAFRQDRRSMNPFRFAAFQRRLLGPSAGGRPAGVFVTHVLNDRIQAHFDRLRRETEEIIDWQLAYNPWTLSDLVAGRGEFKIDPASVRVRQAMNNGHLSMGYMDVVLFPLVKSANREFVWVLEYDVDFAGRWLDFFQQFSSNGADLLTTTLNTRRRDPRWAFWNSAKGPCPKSRFTRGFLPIMRVSRRLVDVYEEALSTGEWSGNYEFLVPTIARVHGLRIEDIGGTGPYVPWRRRRRNYMNAAKDPHLSPGTFVWRPSMTAYFHEDDTAFTHRAMLYHPIKADVVEWQAEPHIALSEAI</sequence>
<proteinExistence type="predicted"/>
<accession>A0ABU4X1D6</accession>
<evidence type="ECO:0000313" key="2">
    <source>
        <dbReference type="Proteomes" id="UP001272097"/>
    </source>
</evidence>
<dbReference type="RefSeq" id="WP_320216119.1">
    <property type="nucleotide sequence ID" value="NZ_JAVIIS010000033.1"/>
</dbReference>
<keyword evidence="2" id="KW-1185">Reference proteome</keyword>
<protein>
    <submittedName>
        <fullName evidence="1">Uncharacterized protein</fullName>
    </submittedName>
</protein>
<gene>
    <name evidence="1" type="ORF">RFM51_21285</name>
</gene>
<organism evidence="1 2">
    <name type="scientific">Mesorhizobium australafricanum</name>
    <dbReference type="NCBI Taxonomy" id="3072311"/>
    <lineage>
        <taxon>Bacteria</taxon>
        <taxon>Pseudomonadati</taxon>
        <taxon>Pseudomonadota</taxon>
        <taxon>Alphaproteobacteria</taxon>
        <taxon>Hyphomicrobiales</taxon>
        <taxon>Phyllobacteriaceae</taxon>
        <taxon>Mesorhizobium</taxon>
    </lineage>
</organism>
<evidence type="ECO:0000313" key="1">
    <source>
        <dbReference type="EMBL" id="MDX8442124.1"/>
    </source>
</evidence>
<name>A0ABU4X1D6_9HYPH</name>
<dbReference type="EMBL" id="JAVIIS010000033">
    <property type="protein sequence ID" value="MDX8442124.1"/>
    <property type="molecule type" value="Genomic_DNA"/>
</dbReference>
<comment type="caution">
    <text evidence="1">The sequence shown here is derived from an EMBL/GenBank/DDBJ whole genome shotgun (WGS) entry which is preliminary data.</text>
</comment>
<reference evidence="1 2" key="1">
    <citation type="submission" date="2023-08" db="EMBL/GenBank/DDBJ databases">
        <title>Implementing the SeqCode for naming new Mesorhizobium species isolated from Vachellia karroo root nodules.</title>
        <authorList>
            <person name="Van Lill M."/>
        </authorList>
    </citation>
    <scope>NUCLEOTIDE SEQUENCE [LARGE SCALE GENOMIC DNA]</scope>
    <source>
        <strain evidence="1 2">VK3E</strain>
    </source>
</reference>